<keyword evidence="1" id="KW-0175">Coiled coil</keyword>
<protein>
    <submittedName>
        <fullName evidence="3">Uncharacterized protein</fullName>
    </submittedName>
</protein>
<evidence type="ECO:0000256" key="1">
    <source>
        <dbReference type="SAM" id="Coils"/>
    </source>
</evidence>
<gene>
    <name evidence="3" type="ORF">CEY11_09420</name>
</gene>
<accession>A0A225MLG2</accession>
<sequence length="359" mass="39363">MSDIPDIDETLAETYRELRAKGAFGGDFGEEPPTPAEPPAAAAAETPAQTDDASEADTNAENTVAEPPDEGAEASAENGEEDAAPPESAFRPPWKKAALAEFEKLSPGVRAEIERRENDFHKGIEQYKAGAESSKEWDRTVQPYLATIQGFGVTPQRAAQELFKADHLLRYSPMPQKVGMLLKIAGDYGIDLPTLAQGLQNMAGQQAWQQQNPPDPRVQQLQTQIQQMQQQQFQAQQQASQAENSAIDDEIAAFAADPDHEHFSVLQPDMALLLQGGRAKDLESAYEMAMRANPQTYPIWLAQQQQKADEERRKKVQSAKKAAANNVRPNGRASIPAAPAHRTMEEDIEATARELGLIN</sequence>
<organism evidence="3 4">
    <name type="scientific">Candidimonas nitroreducens</name>
    <dbReference type="NCBI Taxonomy" id="683354"/>
    <lineage>
        <taxon>Bacteria</taxon>
        <taxon>Pseudomonadati</taxon>
        <taxon>Pseudomonadota</taxon>
        <taxon>Betaproteobacteria</taxon>
        <taxon>Burkholderiales</taxon>
        <taxon>Alcaligenaceae</taxon>
        <taxon>Candidimonas</taxon>
    </lineage>
</organism>
<dbReference type="EMBL" id="NJIH01000004">
    <property type="protein sequence ID" value="OWT62015.1"/>
    <property type="molecule type" value="Genomic_DNA"/>
</dbReference>
<feature type="coiled-coil region" evidence="1">
    <location>
        <begin position="218"/>
        <end position="245"/>
    </location>
</feature>
<dbReference type="AlphaFoldDB" id="A0A225MLG2"/>
<proteinExistence type="predicted"/>
<dbReference type="OrthoDB" id="9204634at2"/>
<comment type="caution">
    <text evidence="3">The sequence shown here is derived from an EMBL/GenBank/DDBJ whole genome shotgun (WGS) entry which is preliminary data.</text>
</comment>
<evidence type="ECO:0000256" key="2">
    <source>
        <dbReference type="SAM" id="MobiDB-lite"/>
    </source>
</evidence>
<feature type="compositionally biased region" description="Low complexity" evidence="2">
    <location>
        <begin position="39"/>
        <end position="48"/>
    </location>
</feature>
<name>A0A225MLG2_9BURK</name>
<dbReference type="RefSeq" id="WP_088603103.1">
    <property type="nucleotide sequence ID" value="NZ_NJIH01000004.1"/>
</dbReference>
<dbReference type="Proteomes" id="UP000214603">
    <property type="component" value="Unassembled WGS sequence"/>
</dbReference>
<feature type="region of interest" description="Disordered" evidence="2">
    <location>
        <begin position="21"/>
        <end position="91"/>
    </location>
</feature>
<feature type="compositionally biased region" description="Acidic residues" evidence="2">
    <location>
        <begin position="67"/>
        <end position="84"/>
    </location>
</feature>
<keyword evidence="4" id="KW-1185">Reference proteome</keyword>
<evidence type="ECO:0000313" key="3">
    <source>
        <dbReference type="EMBL" id="OWT62015.1"/>
    </source>
</evidence>
<feature type="region of interest" description="Disordered" evidence="2">
    <location>
        <begin position="305"/>
        <end position="343"/>
    </location>
</feature>
<reference evidence="4" key="1">
    <citation type="submission" date="2017-06" db="EMBL/GenBank/DDBJ databases">
        <title>Herbaspirillum phytohormonus sp. nov., isolated from the root nodule of Robinia pseudoacacia in lead-zinc mine.</title>
        <authorList>
            <person name="Fan M."/>
            <person name="Lin Y."/>
        </authorList>
    </citation>
    <scope>NUCLEOTIDE SEQUENCE [LARGE SCALE GENOMIC DNA]</scope>
    <source>
        <strain evidence="4">SC-089</strain>
    </source>
</reference>
<evidence type="ECO:0000313" key="4">
    <source>
        <dbReference type="Proteomes" id="UP000214603"/>
    </source>
</evidence>